<dbReference type="EMBL" id="JACSPU010000003">
    <property type="protein sequence ID" value="MBD8015051.1"/>
    <property type="molecule type" value="Genomic_DNA"/>
</dbReference>
<keyword evidence="2" id="KW-1185">Reference proteome</keyword>
<sequence length="186" mass="21644">MGYELMGTTEKACPCGKSLIIESRYMDDWNRTKSDYEMVCETCRSEYTHQEGQWVKLVDWQKKAVAVQRYNTKRLSVEKLAAEELADEWYQHFAHIKTKKGFYNAMAEDTGAGLTISRFNKEVAGKSMEETIKLLFGEMLRSWGPEVVAEKISSKNEKIIAESESLKKLFAEKRAAEIEWYKMLRR</sequence>
<dbReference type="Proteomes" id="UP000658980">
    <property type="component" value="Unassembled WGS sequence"/>
</dbReference>
<dbReference type="RefSeq" id="WP_191715277.1">
    <property type="nucleotide sequence ID" value="NZ_JACSPU010000003.1"/>
</dbReference>
<gene>
    <name evidence="1" type="ORF">H9630_09485</name>
</gene>
<comment type="caution">
    <text evidence="1">The sequence shown here is derived from an EMBL/GenBank/DDBJ whole genome shotgun (WGS) entry which is preliminary data.</text>
</comment>
<reference evidence="1 2" key="1">
    <citation type="submission" date="2020-08" db="EMBL/GenBank/DDBJ databases">
        <title>A Genomic Blueprint of the Chicken Gut Microbiome.</title>
        <authorList>
            <person name="Gilroy R."/>
            <person name="Ravi A."/>
            <person name="Getino M."/>
            <person name="Pursley I."/>
            <person name="Horton D.L."/>
            <person name="Alikhan N.-F."/>
            <person name="Baker D."/>
            <person name="Gharbi K."/>
            <person name="Hall N."/>
            <person name="Watson M."/>
            <person name="Adriaenssens E.M."/>
            <person name="Foster-Nyarko E."/>
            <person name="Jarju S."/>
            <person name="Secka A."/>
            <person name="Antonio M."/>
            <person name="Oren A."/>
            <person name="Chaudhuri R."/>
            <person name="La Ragione R.M."/>
            <person name="Hildebrand F."/>
            <person name="Pallen M.J."/>
        </authorList>
    </citation>
    <scope>NUCLEOTIDE SEQUENCE [LARGE SCALE GENOMIC DNA]</scope>
    <source>
        <strain evidence="1 2">Sa1BUA13</strain>
    </source>
</reference>
<protein>
    <submittedName>
        <fullName evidence="1">Uncharacterized protein</fullName>
    </submittedName>
</protein>
<accession>A0ABR8WED7</accession>
<name>A0ABR8WED7_9BACL</name>
<organism evidence="1 2">
    <name type="scientific">Planococcus wigleyi</name>
    <dbReference type="NCBI Taxonomy" id="2762216"/>
    <lineage>
        <taxon>Bacteria</taxon>
        <taxon>Bacillati</taxon>
        <taxon>Bacillota</taxon>
        <taxon>Bacilli</taxon>
        <taxon>Bacillales</taxon>
        <taxon>Caryophanaceae</taxon>
        <taxon>Planococcus</taxon>
    </lineage>
</organism>
<evidence type="ECO:0000313" key="1">
    <source>
        <dbReference type="EMBL" id="MBD8015051.1"/>
    </source>
</evidence>
<evidence type="ECO:0000313" key="2">
    <source>
        <dbReference type="Proteomes" id="UP000658980"/>
    </source>
</evidence>
<proteinExistence type="predicted"/>